<comment type="similarity">
    <text evidence="1">Belongs to the Gfo/Idh/MocA family.</text>
</comment>
<gene>
    <name evidence="5" type="ORF">TsocGM_17895</name>
</gene>
<protein>
    <submittedName>
        <fullName evidence="5">Gfo/Idh/MocA family oxidoreductase</fullName>
    </submittedName>
</protein>
<dbReference type="SUPFAM" id="SSF51735">
    <property type="entry name" value="NAD(P)-binding Rossmann-fold domains"/>
    <property type="match status" value="1"/>
</dbReference>
<dbReference type="InterPro" id="IPR000683">
    <property type="entry name" value="Gfo/Idh/MocA-like_OxRdtase_N"/>
</dbReference>
<dbReference type="PANTHER" id="PTHR22604:SF105">
    <property type="entry name" value="TRANS-1,2-DIHYDROBENZENE-1,2-DIOL DEHYDROGENASE"/>
    <property type="match status" value="1"/>
</dbReference>
<dbReference type="InterPro" id="IPR036291">
    <property type="entry name" value="NAD(P)-bd_dom_sf"/>
</dbReference>
<feature type="domain" description="Gfo/Idh/MocA-like oxidoreductase N-terminal" evidence="3">
    <location>
        <begin position="12"/>
        <end position="131"/>
    </location>
</feature>
<evidence type="ECO:0000256" key="2">
    <source>
        <dbReference type="ARBA" id="ARBA00023002"/>
    </source>
</evidence>
<dbReference type="InterPro" id="IPR055170">
    <property type="entry name" value="GFO_IDH_MocA-like_dom"/>
</dbReference>
<proteinExistence type="inferred from homology"/>
<dbReference type="InterPro" id="IPR050984">
    <property type="entry name" value="Gfo/Idh/MocA_domain"/>
</dbReference>
<reference evidence="5 6" key="2">
    <citation type="submission" date="2019-01" db="EMBL/GenBank/DDBJ databases">
        <title>Tautonia sociabilis, a novel thermotolerant planctomycete of Isosphaeraceae family, isolated from a 4000 m deep subterranean habitat.</title>
        <authorList>
            <person name="Kovaleva O.L."/>
            <person name="Elcheninov A.G."/>
            <person name="Van Heerden E."/>
            <person name="Toshchakov S.V."/>
            <person name="Novikov A."/>
            <person name="Bonch-Osmolovskaya E.A."/>
            <person name="Kublanov I.V."/>
        </authorList>
    </citation>
    <scope>NUCLEOTIDE SEQUENCE [LARGE SCALE GENOMIC DNA]</scope>
    <source>
        <strain evidence="5 6">GM2012</strain>
    </source>
</reference>
<dbReference type="Gene3D" id="3.30.360.10">
    <property type="entry name" value="Dihydrodipicolinate Reductase, domain 2"/>
    <property type="match status" value="1"/>
</dbReference>
<evidence type="ECO:0000256" key="1">
    <source>
        <dbReference type="ARBA" id="ARBA00010928"/>
    </source>
</evidence>
<sequence>MPTTPDSPPRPLRWGILGCARITRRGLAPGILASQWGTVFAMASRDVATARSWAEEFGAVKAYGDYRALLDDPEVDAVYIPLPNELHRPWVLAAADAGKHVLCEKPLALDAVEAAAMVEHGRSRGVLLMEAFMWRHQPRTAALLTLVREGGLGRLRLIRSSFSFPIEPGDWRLDPRRGGGALWDVGCYGVNTCRLFAGAEPVAVRALRHPHPSGVDLTLTAELAFPGGLIGLVDCSFEAPFRCEYELVGTSGSIRVPDAYLPPALPTALRFAAGSDAEGAGPEALSFDGANQYARMIDAFACSVAAGTLVPPAEDGLAQMQVLDRVKAAALDVAD</sequence>
<dbReference type="Pfam" id="PF01408">
    <property type="entry name" value="GFO_IDH_MocA"/>
    <property type="match status" value="1"/>
</dbReference>
<dbReference type="AlphaFoldDB" id="A0A432MGF1"/>
<accession>A0A432MGF1</accession>
<comment type="caution">
    <text evidence="5">The sequence shown here is derived from an EMBL/GenBank/DDBJ whole genome shotgun (WGS) entry which is preliminary data.</text>
</comment>
<dbReference type="SUPFAM" id="SSF55347">
    <property type="entry name" value="Glyceraldehyde-3-phosphate dehydrogenase-like, C-terminal domain"/>
    <property type="match status" value="1"/>
</dbReference>
<dbReference type="EMBL" id="RYZH01000037">
    <property type="protein sequence ID" value="RUL85744.1"/>
    <property type="molecule type" value="Genomic_DNA"/>
</dbReference>
<dbReference type="GO" id="GO:0000166">
    <property type="term" value="F:nucleotide binding"/>
    <property type="evidence" value="ECO:0007669"/>
    <property type="project" value="InterPro"/>
</dbReference>
<dbReference type="GO" id="GO:0016491">
    <property type="term" value="F:oxidoreductase activity"/>
    <property type="evidence" value="ECO:0007669"/>
    <property type="project" value="UniProtKB-KW"/>
</dbReference>
<feature type="domain" description="GFO/IDH/MocA-like oxidoreductase" evidence="4">
    <location>
        <begin position="143"/>
        <end position="255"/>
    </location>
</feature>
<dbReference type="Proteomes" id="UP000280296">
    <property type="component" value="Unassembled WGS sequence"/>
</dbReference>
<dbReference type="Gene3D" id="3.40.50.720">
    <property type="entry name" value="NAD(P)-binding Rossmann-like Domain"/>
    <property type="match status" value="1"/>
</dbReference>
<dbReference type="Pfam" id="PF22725">
    <property type="entry name" value="GFO_IDH_MocA_C3"/>
    <property type="match status" value="1"/>
</dbReference>
<organism evidence="5 6">
    <name type="scientific">Tautonia sociabilis</name>
    <dbReference type="NCBI Taxonomy" id="2080755"/>
    <lineage>
        <taxon>Bacteria</taxon>
        <taxon>Pseudomonadati</taxon>
        <taxon>Planctomycetota</taxon>
        <taxon>Planctomycetia</taxon>
        <taxon>Isosphaerales</taxon>
        <taxon>Isosphaeraceae</taxon>
        <taxon>Tautonia</taxon>
    </lineage>
</organism>
<evidence type="ECO:0000313" key="6">
    <source>
        <dbReference type="Proteomes" id="UP000280296"/>
    </source>
</evidence>
<keyword evidence="2" id="KW-0560">Oxidoreductase</keyword>
<dbReference type="OrthoDB" id="9783105at2"/>
<evidence type="ECO:0000313" key="5">
    <source>
        <dbReference type="EMBL" id="RUL85744.1"/>
    </source>
</evidence>
<dbReference type="PANTHER" id="PTHR22604">
    <property type="entry name" value="OXIDOREDUCTASES"/>
    <property type="match status" value="1"/>
</dbReference>
<keyword evidence="6" id="KW-1185">Reference proteome</keyword>
<evidence type="ECO:0000259" key="4">
    <source>
        <dbReference type="Pfam" id="PF22725"/>
    </source>
</evidence>
<reference evidence="5 6" key="1">
    <citation type="submission" date="2018-12" db="EMBL/GenBank/DDBJ databases">
        <authorList>
            <person name="Toschakov S.V."/>
        </authorList>
    </citation>
    <scope>NUCLEOTIDE SEQUENCE [LARGE SCALE GENOMIC DNA]</scope>
    <source>
        <strain evidence="5 6">GM2012</strain>
    </source>
</reference>
<name>A0A432MGF1_9BACT</name>
<dbReference type="RefSeq" id="WP_126726831.1">
    <property type="nucleotide sequence ID" value="NZ_RYZH01000037.1"/>
</dbReference>
<evidence type="ECO:0000259" key="3">
    <source>
        <dbReference type="Pfam" id="PF01408"/>
    </source>
</evidence>